<feature type="region of interest" description="Disordered" evidence="1">
    <location>
        <begin position="1"/>
        <end position="29"/>
    </location>
</feature>
<protein>
    <submittedName>
        <fullName evidence="2">Uncharacterized protein</fullName>
    </submittedName>
</protein>
<dbReference type="GeneID" id="95974946"/>
<proteinExistence type="predicted"/>
<evidence type="ECO:0000313" key="3">
    <source>
        <dbReference type="Proteomes" id="UP001562354"/>
    </source>
</evidence>
<sequence length="314" mass="35687">MDGRGSESSVQLQDEQMTESDNGSDIDDNYGDKFETIEFKDDAEVFYVRIITGGSEEIKQITHLSLIIDSDTFFDDEDDTWSTMLRAYAPLSQRLTHLTIVVKGANLFTRSNYIKPLLYDMASFGYTEDFASECGGADVLEQDYKKDSRKIEQLLPNGEGNVTKYQRRAIGSDQVNLHVTGEKAIVTAIVNLQLPIPHVTIYGYMEYGLRSYLVQTLNPEWEQDEDCLIQLGYVADDFEDVQEAIHHEEECLIAGTHMVRISPVTEPDEMEHFNGPRLGRDNLIGWPLLTGRALRQVYGWRGETLRAWKGPPEN</sequence>
<feature type="compositionally biased region" description="Acidic residues" evidence="1">
    <location>
        <begin position="16"/>
        <end position="29"/>
    </location>
</feature>
<reference evidence="2 3" key="1">
    <citation type="submission" date="2024-07" db="EMBL/GenBank/DDBJ databases">
        <title>Draft sequence of the Neodothiora populina.</title>
        <authorList>
            <person name="Drown D.D."/>
            <person name="Schuette U.S."/>
            <person name="Buechlein A.B."/>
            <person name="Rusch D.R."/>
            <person name="Winton L.W."/>
            <person name="Adams G.A."/>
        </authorList>
    </citation>
    <scope>NUCLEOTIDE SEQUENCE [LARGE SCALE GENOMIC DNA]</scope>
    <source>
        <strain evidence="2 3">CPC 39397</strain>
    </source>
</reference>
<organism evidence="2 3">
    <name type="scientific">Neodothiora populina</name>
    <dbReference type="NCBI Taxonomy" id="2781224"/>
    <lineage>
        <taxon>Eukaryota</taxon>
        <taxon>Fungi</taxon>
        <taxon>Dikarya</taxon>
        <taxon>Ascomycota</taxon>
        <taxon>Pezizomycotina</taxon>
        <taxon>Dothideomycetes</taxon>
        <taxon>Dothideomycetidae</taxon>
        <taxon>Dothideales</taxon>
        <taxon>Dothioraceae</taxon>
        <taxon>Neodothiora</taxon>
    </lineage>
</organism>
<dbReference type="Proteomes" id="UP001562354">
    <property type="component" value="Unassembled WGS sequence"/>
</dbReference>
<accession>A0ABR3PN83</accession>
<evidence type="ECO:0000256" key="1">
    <source>
        <dbReference type="SAM" id="MobiDB-lite"/>
    </source>
</evidence>
<keyword evidence="3" id="KW-1185">Reference proteome</keyword>
<name>A0ABR3PN83_9PEZI</name>
<gene>
    <name evidence="2" type="ORF">AAFC00_001243</name>
</gene>
<comment type="caution">
    <text evidence="2">The sequence shown here is derived from an EMBL/GenBank/DDBJ whole genome shotgun (WGS) entry which is preliminary data.</text>
</comment>
<evidence type="ECO:0000313" key="2">
    <source>
        <dbReference type="EMBL" id="KAL1311025.1"/>
    </source>
</evidence>
<feature type="compositionally biased region" description="Polar residues" evidence="1">
    <location>
        <begin position="1"/>
        <end position="15"/>
    </location>
</feature>
<dbReference type="EMBL" id="JBFMKM010000003">
    <property type="protein sequence ID" value="KAL1311025.1"/>
    <property type="molecule type" value="Genomic_DNA"/>
</dbReference>
<dbReference type="RefSeq" id="XP_069203874.1">
    <property type="nucleotide sequence ID" value="XM_069340409.1"/>
</dbReference>